<gene>
    <name evidence="1" type="primary">109586630</name>
</gene>
<proteinExistence type="predicted"/>
<evidence type="ECO:0000313" key="1">
    <source>
        <dbReference type="EnsemblMetazoa" id="Aqu2.1.17079_001"/>
    </source>
</evidence>
<dbReference type="KEGG" id="aqu:109586630"/>
<dbReference type="InParanoid" id="A0A1X7TQJ6"/>
<dbReference type="Proteomes" id="UP000007879">
    <property type="component" value="Unassembled WGS sequence"/>
</dbReference>
<reference evidence="1" key="2">
    <citation type="submission" date="2017-05" db="UniProtKB">
        <authorList>
            <consortium name="EnsemblMetazoa"/>
        </authorList>
    </citation>
    <scope>IDENTIFICATION</scope>
</reference>
<sequence>MKQDVLMLLAPDVTFTHWTVPREDMMAVIAEAQTVEMKLILLEVQSMEEFKMDTAISKRVLSNITLLLSLQDDRKKTLEAFASRLQEKVKEMILPSNYTKLHQNLHTFRSNVLPLWLSQLIAESIPQSCCSDFILWQCFLDKILEKELFIREVDRLPSKARVLSHVEQNAIRYAAGSVIRKLQLKWKSDHDIQECLCVLLQLEEEDCRDSTEQWIETTDRGGLYYITSMMWHMNCSLRLNFLSTSNYHKINKKVYLNYLGLHVQIKIFWVYGPLAQ</sequence>
<protein>
    <submittedName>
        <fullName evidence="1">Uncharacterized protein</fullName>
    </submittedName>
</protein>
<keyword evidence="2" id="KW-1185">Reference proteome</keyword>
<organism evidence="1">
    <name type="scientific">Amphimedon queenslandica</name>
    <name type="common">Sponge</name>
    <dbReference type="NCBI Taxonomy" id="400682"/>
    <lineage>
        <taxon>Eukaryota</taxon>
        <taxon>Metazoa</taxon>
        <taxon>Porifera</taxon>
        <taxon>Demospongiae</taxon>
        <taxon>Heteroscleromorpha</taxon>
        <taxon>Haplosclerida</taxon>
        <taxon>Niphatidae</taxon>
        <taxon>Amphimedon</taxon>
    </lineage>
</organism>
<dbReference type="EnsemblMetazoa" id="XM_020002823.1">
    <property type="protein sequence ID" value="XP_019858382.1"/>
    <property type="gene ID" value="LOC109586630"/>
</dbReference>
<dbReference type="EnsemblMetazoa" id="Aqu2.1.17079_001">
    <property type="protein sequence ID" value="Aqu2.1.17079_001"/>
    <property type="gene ID" value="Aqu2.1.17079"/>
</dbReference>
<reference evidence="2" key="1">
    <citation type="journal article" date="2010" name="Nature">
        <title>The Amphimedon queenslandica genome and the evolution of animal complexity.</title>
        <authorList>
            <person name="Srivastava M."/>
            <person name="Simakov O."/>
            <person name="Chapman J."/>
            <person name="Fahey B."/>
            <person name="Gauthier M.E."/>
            <person name="Mitros T."/>
            <person name="Richards G.S."/>
            <person name="Conaco C."/>
            <person name="Dacre M."/>
            <person name="Hellsten U."/>
            <person name="Larroux C."/>
            <person name="Putnam N.H."/>
            <person name="Stanke M."/>
            <person name="Adamska M."/>
            <person name="Darling A."/>
            <person name="Degnan S.M."/>
            <person name="Oakley T.H."/>
            <person name="Plachetzki D.C."/>
            <person name="Zhai Y."/>
            <person name="Adamski M."/>
            <person name="Calcino A."/>
            <person name="Cummins S.F."/>
            <person name="Goodstein D.M."/>
            <person name="Harris C."/>
            <person name="Jackson D.J."/>
            <person name="Leys S.P."/>
            <person name="Shu S."/>
            <person name="Woodcroft B.J."/>
            <person name="Vervoort M."/>
            <person name="Kosik K.S."/>
            <person name="Manning G."/>
            <person name="Degnan B.M."/>
            <person name="Rokhsar D.S."/>
        </authorList>
    </citation>
    <scope>NUCLEOTIDE SEQUENCE [LARGE SCALE GENOMIC DNA]</scope>
</reference>
<accession>A0A1X7TQJ6</accession>
<name>A0A1X7TQJ6_AMPQE</name>
<dbReference type="AlphaFoldDB" id="A0A1X7TQJ6"/>
<evidence type="ECO:0000313" key="2">
    <source>
        <dbReference type="Proteomes" id="UP000007879"/>
    </source>
</evidence>